<sequence length="449" mass="48096">MSWLDYLIIASYCLAVLMIGRWYQQRNRTADDFFLGGRRMGPLPVAASLFVSWFSVISYTAIPGEVAANGPGVYVGLLAAPFALWFVGWKVIPRLRFSQTVSAYKIIEKKFGVFLGRFASALFLAMRVAWMAMIVHIASSVILSPIVFGRSNRATTWTLAVIMVGLTDCIQAAVMFGGAVAVILIAGKEVVWNGQNAPFHVDWPVLKFCDPWARASVVTAIVGSLSLGICVKTDDQMNAQRFLAVADSRQARQVLFGGFALDCLLTGLLACVGVCCLMAHGSSPVSVADDLFPRIVGAGLPVGVSGLIVAALLSAAMSSLSSGINSCVSTVASDWFQPMIARRSSQGITILATVGLGIIIFILSQIIGVIEGNLFELCYKVVNLLATPLGGLMLTALFIPRARVRMVWLGCFLCLAVVVYVTYFSGITFLLASPLGLAVQLTAAWAGRK</sequence>
<dbReference type="GO" id="GO:0005886">
    <property type="term" value="C:plasma membrane"/>
    <property type="evidence" value="ECO:0007669"/>
    <property type="project" value="UniProtKB-SubCell"/>
</dbReference>
<feature type="transmembrane region" description="Helical" evidence="11">
    <location>
        <begin position="74"/>
        <end position="92"/>
    </location>
</feature>
<evidence type="ECO:0000256" key="11">
    <source>
        <dbReference type="SAM" id="Phobius"/>
    </source>
</evidence>
<feature type="transmembrane region" description="Helical" evidence="11">
    <location>
        <begin position="259"/>
        <end position="280"/>
    </location>
</feature>
<dbReference type="InterPro" id="IPR051163">
    <property type="entry name" value="Sodium:Solute_Symporter_SSF"/>
</dbReference>
<keyword evidence="3" id="KW-0813">Transport</keyword>
<evidence type="ECO:0000256" key="1">
    <source>
        <dbReference type="ARBA" id="ARBA00004651"/>
    </source>
</evidence>
<comment type="similarity">
    <text evidence="2">Belongs to the sodium:solute symporter (SSF) (TC 2.A.21) family.</text>
</comment>
<dbReference type="EMBL" id="LAZR01000225">
    <property type="protein sequence ID" value="KKN80815.1"/>
    <property type="molecule type" value="Genomic_DNA"/>
</dbReference>
<evidence type="ECO:0000313" key="12">
    <source>
        <dbReference type="EMBL" id="KKN80815.1"/>
    </source>
</evidence>
<comment type="subcellular location">
    <subcellularLocation>
        <location evidence="1">Cell membrane</location>
        <topology evidence="1">Multi-pass membrane protein</topology>
    </subcellularLocation>
</comment>
<organism evidence="12">
    <name type="scientific">marine sediment metagenome</name>
    <dbReference type="NCBI Taxonomy" id="412755"/>
    <lineage>
        <taxon>unclassified sequences</taxon>
        <taxon>metagenomes</taxon>
        <taxon>ecological metagenomes</taxon>
    </lineage>
</organism>
<evidence type="ECO:0000256" key="6">
    <source>
        <dbReference type="ARBA" id="ARBA00022989"/>
    </source>
</evidence>
<reference evidence="12" key="1">
    <citation type="journal article" date="2015" name="Nature">
        <title>Complex archaea that bridge the gap between prokaryotes and eukaryotes.</title>
        <authorList>
            <person name="Spang A."/>
            <person name="Saw J.H."/>
            <person name="Jorgensen S.L."/>
            <person name="Zaremba-Niedzwiedzka K."/>
            <person name="Martijn J."/>
            <person name="Lind A.E."/>
            <person name="van Eijk R."/>
            <person name="Schleper C."/>
            <person name="Guy L."/>
            <person name="Ettema T.J."/>
        </authorList>
    </citation>
    <scope>NUCLEOTIDE SEQUENCE</scope>
</reference>
<evidence type="ECO:0000256" key="4">
    <source>
        <dbReference type="ARBA" id="ARBA00022475"/>
    </source>
</evidence>
<keyword evidence="4" id="KW-1003">Cell membrane</keyword>
<dbReference type="Gene3D" id="1.20.1730.10">
    <property type="entry name" value="Sodium/glucose cotransporter"/>
    <property type="match status" value="1"/>
</dbReference>
<feature type="transmembrane region" description="Helical" evidence="11">
    <location>
        <begin position="292"/>
        <end position="313"/>
    </location>
</feature>
<keyword evidence="9 11" id="KW-0472">Membrane</keyword>
<feature type="transmembrane region" description="Helical" evidence="11">
    <location>
        <begin position="157"/>
        <end position="186"/>
    </location>
</feature>
<evidence type="ECO:0000256" key="3">
    <source>
        <dbReference type="ARBA" id="ARBA00022448"/>
    </source>
</evidence>
<keyword evidence="6 11" id="KW-1133">Transmembrane helix</keyword>
<feature type="transmembrane region" description="Helical" evidence="11">
    <location>
        <begin position="382"/>
        <end position="399"/>
    </location>
</feature>
<feature type="transmembrane region" description="Helical" evidence="11">
    <location>
        <begin position="43"/>
        <end position="62"/>
    </location>
</feature>
<dbReference type="GO" id="GO:0015293">
    <property type="term" value="F:symporter activity"/>
    <property type="evidence" value="ECO:0007669"/>
    <property type="project" value="TreeGrafter"/>
</dbReference>
<evidence type="ECO:0000256" key="2">
    <source>
        <dbReference type="ARBA" id="ARBA00006434"/>
    </source>
</evidence>
<keyword evidence="8" id="KW-0406">Ion transport</keyword>
<evidence type="ECO:0000256" key="7">
    <source>
        <dbReference type="ARBA" id="ARBA00023053"/>
    </source>
</evidence>
<dbReference type="PANTHER" id="PTHR42985">
    <property type="entry name" value="SODIUM-COUPLED MONOCARBOXYLATE TRANSPORTER"/>
    <property type="match status" value="1"/>
</dbReference>
<dbReference type="PROSITE" id="PS50283">
    <property type="entry name" value="NA_SOLUT_SYMP_3"/>
    <property type="match status" value="1"/>
</dbReference>
<evidence type="ECO:0000256" key="5">
    <source>
        <dbReference type="ARBA" id="ARBA00022692"/>
    </source>
</evidence>
<dbReference type="InterPro" id="IPR038377">
    <property type="entry name" value="Na/Glc_symporter_sf"/>
</dbReference>
<dbReference type="AlphaFoldDB" id="A0A0F9THY9"/>
<evidence type="ECO:0008006" key="13">
    <source>
        <dbReference type="Google" id="ProtNLM"/>
    </source>
</evidence>
<evidence type="ECO:0000256" key="10">
    <source>
        <dbReference type="ARBA" id="ARBA00023201"/>
    </source>
</evidence>
<protein>
    <recommendedName>
        <fullName evidence="13">Sodium:solute symporter</fullName>
    </recommendedName>
</protein>
<gene>
    <name evidence="12" type="ORF">LCGC14_0326210</name>
</gene>
<dbReference type="PANTHER" id="PTHR42985:SF40">
    <property type="entry name" value="LD47995P-RELATED"/>
    <property type="match status" value="1"/>
</dbReference>
<feature type="transmembrane region" description="Helical" evidence="11">
    <location>
        <begin position="406"/>
        <end position="423"/>
    </location>
</feature>
<evidence type="ECO:0000256" key="8">
    <source>
        <dbReference type="ARBA" id="ARBA00023065"/>
    </source>
</evidence>
<keyword evidence="7" id="KW-0915">Sodium</keyword>
<name>A0A0F9THY9_9ZZZZ</name>
<proteinExistence type="inferred from homology"/>
<keyword evidence="5 11" id="KW-0812">Transmembrane</keyword>
<dbReference type="Pfam" id="PF00474">
    <property type="entry name" value="SSF"/>
    <property type="match status" value="1"/>
</dbReference>
<accession>A0A0F9THY9</accession>
<dbReference type="GO" id="GO:0006814">
    <property type="term" value="P:sodium ion transport"/>
    <property type="evidence" value="ECO:0007669"/>
    <property type="project" value="UniProtKB-KW"/>
</dbReference>
<keyword evidence="10" id="KW-0739">Sodium transport</keyword>
<comment type="caution">
    <text evidence="12">The sequence shown here is derived from an EMBL/GenBank/DDBJ whole genome shotgun (WGS) entry which is preliminary data.</text>
</comment>
<feature type="transmembrane region" description="Helical" evidence="11">
    <location>
        <begin position="348"/>
        <end position="370"/>
    </location>
</feature>
<dbReference type="InterPro" id="IPR001734">
    <property type="entry name" value="Na/solute_symporter"/>
</dbReference>
<feature type="transmembrane region" description="Helical" evidence="11">
    <location>
        <begin position="6"/>
        <end position="23"/>
    </location>
</feature>
<evidence type="ECO:0000256" key="9">
    <source>
        <dbReference type="ARBA" id="ARBA00023136"/>
    </source>
</evidence>